<keyword evidence="1" id="KW-1133">Transmembrane helix</keyword>
<reference evidence="2" key="1">
    <citation type="submission" date="2021-05" db="EMBL/GenBank/DDBJ databases">
        <authorList>
            <person name="Alioto T."/>
            <person name="Alioto T."/>
            <person name="Gomez Garrido J."/>
        </authorList>
    </citation>
    <scope>NUCLEOTIDE SEQUENCE</scope>
</reference>
<protein>
    <submittedName>
        <fullName evidence="2">Uncharacterized protein</fullName>
    </submittedName>
</protein>
<sequence>MINVYFVLYSLSLSLLLFYSRFSFSLCVLLQLYLFCTLLCGFCTPFVLSLPLQSYCVCFCCRILCVIRVGGNYIFPPPLSTTPLQPPSWRSKDFFVLFLSKRWCFMLSKCTYKGMAKFELAEIRVRPVK</sequence>
<proteinExistence type="predicted"/>
<dbReference type="EMBL" id="HBUF01642637">
    <property type="protein sequence ID" value="CAG6785276.1"/>
    <property type="molecule type" value="Transcribed_RNA"/>
</dbReference>
<evidence type="ECO:0000313" key="2">
    <source>
        <dbReference type="EMBL" id="CAG6785276.1"/>
    </source>
</evidence>
<feature type="transmembrane region" description="Helical" evidence="1">
    <location>
        <begin position="6"/>
        <end position="24"/>
    </location>
</feature>
<evidence type="ECO:0000256" key="1">
    <source>
        <dbReference type="SAM" id="Phobius"/>
    </source>
</evidence>
<organism evidence="2">
    <name type="scientific">Cacopsylla melanoneura</name>
    <dbReference type="NCBI Taxonomy" id="428564"/>
    <lineage>
        <taxon>Eukaryota</taxon>
        <taxon>Metazoa</taxon>
        <taxon>Ecdysozoa</taxon>
        <taxon>Arthropoda</taxon>
        <taxon>Hexapoda</taxon>
        <taxon>Insecta</taxon>
        <taxon>Pterygota</taxon>
        <taxon>Neoptera</taxon>
        <taxon>Paraneoptera</taxon>
        <taxon>Hemiptera</taxon>
        <taxon>Sternorrhyncha</taxon>
        <taxon>Psylloidea</taxon>
        <taxon>Psyllidae</taxon>
        <taxon>Psyllinae</taxon>
        <taxon>Cacopsylla</taxon>
    </lineage>
</organism>
<keyword evidence="1" id="KW-0472">Membrane</keyword>
<name>A0A8D9FCG8_9HEMI</name>
<accession>A0A8D9FCG8</accession>
<dbReference type="AlphaFoldDB" id="A0A8D9FCG8"/>
<keyword evidence="1" id="KW-0812">Transmembrane</keyword>
<feature type="transmembrane region" description="Helical" evidence="1">
    <location>
        <begin position="31"/>
        <end position="52"/>
    </location>
</feature>